<dbReference type="Pfam" id="PF00415">
    <property type="entry name" value="RCC1"/>
    <property type="match status" value="2"/>
</dbReference>
<sequence>MVVERKRETICGDMGKCIRALSCSGAHTLFLTETRRVFATGLNDFCQLGVSDVNIHALEPLEVSGIEKDILHISAGYNHSAAVTVDGELYMWGKNTSGQLGLGKKAARVVHVPTKVQALKGITIRSVALGSEHSVAVTDGGEVLSWGGGGSGRLGHGHKSSLLKS</sequence>
<dbReference type="AlphaFoldDB" id="A0ABC8L604"/>
<evidence type="ECO:0000256" key="1">
    <source>
        <dbReference type="ARBA" id="ARBA00022737"/>
    </source>
</evidence>
<dbReference type="InterPro" id="IPR000408">
    <property type="entry name" value="Reg_chr_condens"/>
</dbReference>
<dbReference type="Gene3D" id="2.130.10.30">
    <property type="entry name" value="Regulator of chromosome condensation 1/beta-lactamase-inhibitor protein II"/>
    <property type="match status" value="1"/>
</dbReference>
<evidence type="ECO:0000313" key="3">
    <source>
        <dbReference type="EMBL" id="CAH8375488.1"/>
    </source>
</evidence>
<dbReference type="SUPFAM" id="SSF50985">
    <property type="entry name" value="RCC1/BLIP-II"/>
    <property type="match status" value="1"/>
</dbReference>
<feature type="repeat" description="RCC1" evidence="2">
    <location>
        <begin position="35"/>
        <end position="86"/>
    </location>
</feature>
<dbReference type="EMBL" id="CAKOAT010458487">
    <property type="protein sequence ID" value="CAH8375488.1"/>
    <property type="molecule type" value="Genomic_DNA"/>
</dbReference>
<dbReference type="Proteomes" id="UP001642260">
    <property type="component" value="Unassembled WGS sequence"/>
</dbReference>
<protein>
    <submittedName>
        <fullName evidence="3">Uncharacterized protein</fullName>
    </submittedName>
</protein>
<dbReference type="PROSITE" id="PS00626">
    <property type="entry name" value="RCC1_2"/>
    <property type="match status" value="1"/>
</dbReference>
<reference evidence="3 4" key="1">
    <citation type="submission" date="2022-03" db="EMBL/GenBank/DDBJ databases">
        <authorList>
            <person name="Macdonald S."/>
            <person name="Ahmed S."/>
            <person name="Newling K."/>
        </authorList>
    </citation>
    <scope>NUCLEOTIDE SEQUENCE [LARGE SCALE GENOMIC DNA]</scope>
</reference>
<keyword evidence="1" id="KW-0677">Repeat</keyword>
<name>A0ABC8L604_ERUVS</name>
<comment type="caution">
    <text evidence="3">The sequence shown here is derived from an EMBL/GenBank/DDBJ whole genome shotgun (WGS) entry which is preliminary data.</text>
</comment>
<dbReference type="InterPro" id="IPR051625">
    <property type="entry name" value="Signaling_Regulatory_Domain"/>
</dbReference>
<evidence type="ECO:0000313" key="4">
    <source>
        <dbReference type="Proteomes" id="UP001642260"/>
    </source>
</evidence>
<proteinExistence type="predicted"/>
<accession>A0ABC8L604</accession>
<evidence type="ECO:0000256" key="2">
    <source>
        <dbReference type="PROSITE-ProRule" id="PRU00235"/>
    </source>
</evidence>
<dbReference type="PANTHER" id="PTHR22872">
    <property type="entry name" value="BTK-BINDING PROTEIN-RELATED"/>
    <property type="match status" value="1"/>
</dbReference>
<dbReference type="PRINTS" id="PR00633">
    <property type="entry name" value="RCCNDNSATION"/>
</dbReference>
<gene>
    <name evidence="3" type="ORF">ERUC_LOCUS32190</name>
</gene>
<keyword evidence="4" id="KW-1185">Reference proteome</keyword>
<dbReference type="PROSITE" id="PS50012">
    <property type="entry name" value="RCC1_3"/>
    <property type="match status" value="2"/>
</dbReference>
<organism evidence="3 4">
    <name type="scientific">Eruca vesicaria subsp. sativa</name>
    <name type="common">Garden rocket</name>
    <name type="synonym">Eruca sativa</name>
    <dbReference type="NCBI Taxonomy" id="29727"/>
    <lineage>
        <taxon>Eukaryota</taxon>
        <taxon>Viridiplantae</taxon>
        <taxon>Streptophyta</taxon>
        <taxon>Embryophyta</taxon>
        <taxon>Tracheophyta</taxon>
        <taxon>Spermatophyta</taxon>
        <taxon>Magnoliopsida</taxon>
        <taxon>eudicotyledons</taxon>
        <taxon>Gunneridae</taxon>
        <taxon>Pentapetalae</taxon>
        <taxon>rosids</taxon>
        <taxon>malvids</taxon>
        <taxon>Brassicales</taxon>
        <taxon>Brassicaceae</taxon>
        <taxon>Brassiceae</taxon>
        <taxon>Eruca</taxon>
    </lineage>
</organism>
<dbReference type="InterPro" id="IPR009091">
    <property type="entry name" value="RCC1/BLIP-II"/>
</dbReference>
<feature type="repeat" description="RCC1" evidence="2">
    <location>
        <begin position="87"/>
        <end position="140"/>
    </location>
</feature>